<sequence>MTPFQLGPLKEQYTQFGTHMSSEVPTSIQAILSGGRWAETDNRQASHKQPSYRREAFYRPRWCSNRMFYALLPSLALKSPTGRSITLASAQITYLALYHPRWRSKHLQCLIVLTVVTYLYNDLSSIQYCIAMS</sequence>
<evidence type="ECO:0000313" key="2">
    <source>
        <dbReference type="Proteomes" id="UP001386955"/>
    </source>
</evidence>
<comment type="caution">
    <text evidence="1">The sequence shown here is derived from an EMBL/GenBank/DDBJ whole genome shotgun (WGS) entry which is preliminary data.</text>
</comment>
<gene>
    <name evidence="1" type="ORF">VNO78_10764</name>
</gene>
<accession>A0AAN9XN16</accession>
<proteinExistence type="predicted"/>
<evidence type="ECO:0000313" key="1">
    <source>
        <dbReference type="EMBL" id="KAK7399579.1"/>
    </source>
</evidence>
<name>A0AAN9XN16_PSOTE</name>
<reference evidence="1 2" key="1">
    <citation type="submission" date="2024-01" db="EMBL/GenBank/DDBJ databases">
        <title>The genomes of 5 underutilized Papilionoideae crops provide insights into root nodulation and disease resistanc.</title>
        <authorList>
            <person name="Jiang F."/>
        </authorList>
    </citation>
    <scope>NUCLEOTIDE SEQUENCE [LARGE SCALE GENOMIC DNA]</scope>
    <source>
        <strain evidence="1">DUOXIRENSHENG_FW03</strain>
        <tissue evidence="1">Leaves</tissue>
    </source>
</reference>
<dbReference type="Proteomes" id="UP001386955">
    <property type="component" value="Unassembled WGS sequence"/>
</dbReference>
<dbReference type="EMBL" id="JAYMYS010000003">
    <property type="protein sequence ID" value="KAK7399579.1"/>
    <property type="molecule type" value="Genomic_DNA"/>
</dbReference>
<dbReference type="AlphaFoldDB" id="A0AAN9XN16"/>
<organism evidence="1 2">
    <name type="scientific">Psophocarpus tetragonolobus</name>
    <name type="common">Winged bean</name>
    <name type="synonym">Dolichos tetragonolobus</name>
    <dbReference type="NCBI Taxonomy" id="3891"/>
    <lineage>
        <taxon>Eukaryota</taxon>
        <taxon>Viridiplantae</taxon>
        <taxon>Streptophyta</taxon>
        <taxon>Embryophyta</taxon>
        <taxon>Tracheophyta</taxon>
        <taxon>Spermatophyta</taxon>
        <taxon>Magnoliopsida</taxon>
        <taxon>eudicotyledons</taxon>
        <taxon>Gunneridae</taxon>
        <taxon>Pentapetalae</taxon>
        <taxon>rosids</taxon>
        <taxon>fabids</taxon>
        <taxon>Fabales</taxon>
        <taxon>Fabaceae</taxon>
        <taxon>Papilionoideae</taxon>
        <taxon>50 kb inversion clade</taxon>
        <taxon>NPAAA clade</taxon>
        <taxon>indigoferoid/millettioid clade</taxon>
        <taxon>Phaseoleae</taxon>
        <taxon>Psophocarpus</taxon>
    </lineage>
</organism>
<protein>
    <submittedName>
        <fullName evidence="1">Uncharacterized protein</fullName>
    </submittedName>
</protein>
<keyword evidence="2" id="KW-1185">Reference proteome</keyword>